<keyword evidence="3" id="KW-1185">Reference proteome</keyword>
<dbReference type="InterPro" id="IPR050706">
    <property type="entry name" value="Cyclic-di-GMP_PDE-like"/>
</dbReference>
<reference evidence="2 3" key="1">
    <citation type="journal article" date="2019" name="Microorganisms">
        <title>Paenibacillus lutrae sp. nov., A Chitinolytic Species Isolated from A River Otter in Castril Natural Park, Granada, Spain.</title>
        <authorList>
            <person name="Rodriguez M."/>
            <person name="Reina J.C."/>
            <person name="Bejar V."/>
            <person name="Llamas I."/>
        </authorList>
    </citation>
    <scope>NUCLEOTIDE SEQUENCE [LARGE SCALE GENOMIC DNA]</scope>
    <source>
        <strain evidence="2 3">N10</strain>
    </source>
</reference>
<dbReference type="Pfam" id="PF00563">
    <property type="entry name" value="EAL"/>
    <property type="match status" value="1"/>
</dbReference>
<dbReference type="PANTHER" id="PTHR33121">
    <property type="entry name" value="CYCLIC DI-GMP PHOSPHODIESTERASE PDEF"/>
    <property type="match status" value="1"/>
</dbReference>
<evidence type="ECO:0000259" key="1">
    <source>
        <dbReference type="PROSITE" id="PS50883"/>
    </source>
</evidence>
<dbReference type="CDD" id="cd01948">
    <property type="entry name" value="EAL"/>
    <property type="match status" value="1"/>
</dbReference>
<dbReference type="Gene3D" id="3.20.20.450">
    <property type="entry name" value="EAL domain"/>
    <property type="match status" value="1"/>
</dbReference>
<accession>A0A7X3K0Y3</accession>
<sequence>MAITCSNCFVGERGYTVYFSQNESSAFLDAYLPEFPPDHWCKINPRLFWMHESLFNAMLDYIAVHLQANGILAVETAKQDPYNGLDKLKPILSFKEARDAHWIDDIIRNRSIRTFYQPIVSYNGKNSSIIGYELLSRGTSQAGEIIPPVQLFQAAKARDRLFALDRACRLEAVKNAVGLGDGLVFINFLPTSIYNPQHCLQSTVDMVQRSGIRPESIVFEVVESEEIKNKQHLRSILEYYKAHGFRYALDDVGTGFNSLQVLAELEPDVVKLAIEFSRGIAKDKGKQRVARAVVQMTQELNSRALAEGIEDRDDLECLRDLGYEWFQGYYFGKPEPEPLRA</sequence>
<dbReference type="SUPFAM" id="SSF141868">
    <property type="entry name" value="EAL domain-like"/>
    <property type="match status" value="1"/>
</dbReference>
<evidence type="ECO:0000313" key="2">
    <source>
        <dbReference type="EMBL" id="MVP01658.1"/>
    </source>
</evidence>
<dbReference type="InterPro" id="IPR035919">
    <property type="entry name" value="EAL_sf"/>
</dbReference>
<dbReference type="Proteomes" id="UP000490800">
    <property type="component" value="Unassembled WGS sequence"/>
</dbReference>
<protein>
    <submittedName>
        <fullName evidence="2">EAL domain-containing protein</fullName>
    </submittedName>
</protein>
<evidence type="ECO:0000313" key="3">
    <source>
        <dbReference type="Proteomes" id="UP000490800"/>
    </source>
</evidence>
<dbReference type="PROSITE" id="PS50883">
    <property type="entry name" value="EAL"/>
    <property type="match status" value="1"/>
</dbReference>
<dbReference type="EMBL" id="RHLK01000014">
    <property type="protein sequence ID" value="MVP01658.1"/>
    <property type="molecule type" value="Genomic_DNA"/>
</dbReference>
<organism evidence="2 3">
    <name type="scientific">Paenibacillus lutrae</name>
    <dbReference type="NCBI Taxonomy" id="2078573"/>
    <lineage>
        <taxon>Bacteria</taxon>
        <taxon>Bacillati</taxon>
        <taxon>Bacillota</taxon>
        <taxon>Bacilli</taxon>
        <taxon>Bacillales</taxon>
        <taxon>Paenibacillaceae</taxon>
        <taxon>Paenibacillus</taxon>
    </lineage>
</organism>
<dbReference type="GO" id="GO:0071111">
    <property type="term" value="F:cyclic-guanylate-specific phosphodiesterase activity"/>
    <property type="evidence" value="ECO:0007669"/>
    <property type="project" value="InterPro"/>
</dbReference>
<dbReference type="PANTHER" id="PTHR33121:SF76">
    <property type="entry name" value="SIGNALING PROTEIN"/>
    <property type="match status" value="1"/>
</dbReference>
<name>A0A7X3K0Y3_9BACL</name>
<feature type="domain" description="EAL" evidence="1">
    <location>
        <begin position="96"/>
        <end position="341"/>
    </location>
</feature>
<dbReference type="InterPro" id="IPR001633">
    <property type="entry name" value="EAL_dom"/>
</dbReference>
<dbReference type="RefSeq" id="WP_157338093.1">
    <property type="nucleotide sequence ID" value="NZ_RHLK01000014.1"/>
</dbReference>
<dbReference type="OrthoDB" id="581425at2"/>
<dbReference type="AlphaFoldDB" id="A0A7X3K0Y3"/>
<proteinExistence type="predicted"/>
<gene>
    <name evidence="2" type="ORF">EDM21_19370</name>
</gene>
<comment type="caution">
    <text evidence="2">The sequence shown here is derived from an EMBL/GenBank/DDBJ whole genome shotgun (WGS) entry which is preliminary data.</text>
</comment>
<dbReference type="SMART" id="SM00052">
    <property type="entry name" value="EAL"/>
    <property type="match status" value="1"/>
</dbReference>